<dbReference type="Proteomes" id="UP000008370">
    <property type="component" value="Unassembled WGS sequence"/>
</dbReference>
<evidence type="ECO:0000256" key="1">
    <source>
        <dbReference type="SAM" id="MobiDB-lite"/>
    </source>
</evidence>
<protein>
    <submittedName>
        <fullName evidence="2">Uncharacterized protein</fullName>
    </submittedName>
</protein>
<gene>
    <name evidence="2" type="ORF">PHACADRAFT_26798</name>
</gene>
<dbReference type="GeneID" id="18919477"/>
<feature type="compositionally biased region" description="Low complexity" evidence="1">
    <location>
        <begin position="118"/>
        <end position="128"/>
    </location>
</feature>
<proteinExistence type="predicted"/>
<dbReference type="KEGG" id="pco:PHACADRAFT_26798"/>
<feature type="region of interest" description="Disordered" evidence="1">
    <location>
        <begin position="40"/>
        <end position="138"/>
    </location>
</feature>
<dbReference type="AlphaFoldDB" id="K5V6F1"/>
<dbReference type="HOGENOM" id="CLU_1627664_0_0_1"/>
<evidence type="ECO:0000313" key="3">
    <source>
        <dbReference type="Proteomes" id="UP000008370"/>
    </source>
</evidence>
<dbReference type="EMBL" id="JH930470">
    <property type="protein sequence ID" value="EKM58281.1"/>
    <property type="molecule type" value="Genomic_DNA"/>
</dbReference>
<reference evidence="2 3" key="1">
    <citation type="journal article" date="2012" name="BMC Genomics">
        <title>Comparative genomics of the white-rot fungi, Phanerochaete carnosa and P. chrysosporium, to elucidate the genetic basis of the distinct wood types they colonize.</title>
        <authorList>
            <person name="Suzuki H."/>
            <person name="MacDonald J."/>
            <person name="Syed K."/>
            <person name="Salamov A."/>
            <person name="Hori C."/>
            <person name="Aerts A."/>
            <person name="Henrissat B."/>
            <person name="Wiebenga A."/>
            <person name="vanKuyk P.A."/>
            <person name="Barry K."/>
            <person name="Lindquist E."/>
            <person name="LaButti K."/>
            <person name="Lapidus A."/>
            <person name="Lucas S."/>
            <person name="Coutinho P."/>
            <person name="Gong Y."/>
            <person name="Samejima M."/>
            <person name="Mahadevan R."/>
            <person name="Abou-Zaid M."/>
            <person name="de Vries R.P."/>
            <person name="Igarashi K."/>
            <person name="Yadav J.S."/>
            <person name="Grigoriev I.V."/>
            <person name="Master E.R."/>
        </authorList>
    </citation>
    <scope>NUCLEOTIDE SEQUENCE [LARGE SCALE GENOMIC DNA]</scope>
    <source>
        <strain evidence="2 3">HHB-10118-sp</strain>
    </source>
</reference>
<organism evidence="2 3">
    <name type="scientific">Phanerochaete carnosa (strain HHB-10118-sp)</name>
    <name type="common">White-rot fungus</name>
    <name type="synonym">Peniophora carnosa</name>
    <dbReference type="NCBI Taxonomy" id="650164"/>
    <lineage>
        <taxon>Eukaryota</taxon>
        <taxon>Fungi</taxon>
        <taxon>Dikarya</taxon>
        <taxon>Basidiomycota</taxon>
        <taxon>Agaricomycotina</taxon>
        <taxon>Agaricomycetes</taxon>
        <taxon>Polyporales</taxon>
        <taxon>Phanerochaetaceae</taxon>
        <taxon>Phanerochaete</taxon>
    </lineage>
</organism>
<dbReference type="RefSeq" id="XP_007392730.1">
    <property type="nucleotide sequence ID" value="XM_007392668.1"/>
</dbReference>
<evidence type="ECO:0000313" key="2">
    <source>
        <dbReference type="EMBL" id="EKM58281.1"/>
    </source>
</evidence>
<keyword evidence="3" id="KW-1185">Reference proteome</keyword>
<feature type="compositionally biased region" description="Polar residues" evidence="1">
    <location>
        <begin position="53"/>
        <end position="80"/>
    </location>
</feature>
<sequence>MPRKSHRHNLKDANPNESYPPAGGKIRHIRGWRTFFSAGLLRPSAPHDPPNSTPSESASPLESVAPGSNRSRGPLPQTQAHPARDAGSHQPKPNTKRRAGPAAKVDTWPWDPKAYPVRRSTAASARATGNHSRPSLPADCIESRNLFVENARPPGESKLPGIK</sequence>
<dbReference type="InParanoid" id="K5V6F1"/>
<accession>K5V6F1</accession>
<feature type="region of interest" description="Disordered" evidence="1">
    <location>
        <begin position="1"/>
        <end position="25"/>
    </location>
</feature>
<name>K5V6F1_PHACS</name>